<evidence type="ECO:0000313" key="1">
    <source>
        <dbReference type="WBParaSite" id="MCU_011672-RA"/>
    </source>
</evidence>
<proteinExistence type="predicted"/>
<organism evidence="1">
    <name type="scientific">Mesocestoides corti</name>
    <name type="common">Flatworm</name>
    <dbReference type="NCBI Taxonomy" id="53468"/>
    <lineage>
        <taxon>Eukaryota</taxon>
        <taxon>Metazoa</taxon>
        <taxon>Spiralia</taxon>
        <taxon>Lophotrochozoa</taxon>
        <taxon>Platyhelminthes</taxon>
        <taxon>Cestoda</taxon>
        <taxon>Eucestoda</taxon>
        <taxon>Cyclophyllidea</taxon>
        <taxon>Mesocestoididae</taxon>
        <taxon>Mesocestoides</taxon>
    </lineage>
</organism>
<dbReference type="AlphaFoldDB" id="A0A5K3FV88"/>
<name>A0A5K3FV88_MESCO</name>
<sequence>MLAKLQRIYEMLIERLKATSDPRKEDAKFASIAYCVDAENALRSAAVELEFTCNNV</sequence>
<protein>
    <submittedName>
        <fullName evidence="1">HEPN domain-containing protein</fullName>
    </submittedName>
</protein>
<reference evidence="1" key="1">
    <citation type="submission" date="2019-11" db="UniProtKB">
        <authorList>
            <consortium name="WormBaseParasite"/>
        </authorList>
    </citation>
    <scope>IDENTIFICATION</scope>
</reference>
<accession>A0A5K3FV88</accession>
<dbReference type="WBParaSite" id="MCU_011672-RA">
    <property type="protein sequence ID" value="MCU_011672-RA"/>
    <property type="gene ID" value="MCU_011672"/>
</dbReference>